<protein>
    <submittedName>
        <fullName evidence="1">Uncharacterized protein</fullName>
    </submittedName>
</protein>
<dbReference type="AlphaFoldDB" id="A0AAD8XW80"/>
<keyword evidence="2" id="KW-1185">Reference proteome</keyword>
<sequence length="644" mass="72064">MVMRELPRNKYIQISSTHCCCLPWVKSLELKPAKNGGGRAPSVSGYTSNLTASSFSPPSFAAELPPPAEGWARELRKLEKELQNTRYQDAAVVMSAAKVARIMRQFDLLEKILAKAAAKGVVDEDVSAIKRANTSVRSDSMKQIIHGVMKEGINVDIVSFEDTTFSGMNCLQFATLRGDVQMMEQLIKMGAALDIEALPPPSDLANHTGVVMKPKGCTALLLAVNGAITSRNIMSIVANGGMGGMGGMFGGNQARESYEGCVECAIQLVRLGADTSVTFQFPPGGKNHPIYQSWHVWKLEGKSIRDVATLVGSDLFEKTVEEFSAMEHQLENVNCRCGSRLPWKQCHAGKPTDPYYLTDKDDEKDVSKIKWRYSPMAPCHCNTSNSRLGLPETKKIYFKCCWDETAHREYYQCDKTSEIRVMARTAVTPMQREAMHFMQEMLKGKSEDEINALMESTQRMMKDPKFLIANRCKIVREGGAVALKAIASDNPCSKLSSWDPEVYAGVMETMDANLSFQWNDVHWALPKAELLKWTEEWNEALEQYCDNAGLTGSEREDVIKLHTASPFAPCGNVKCCKMETSVKQYSRCSKCYVLLISMSERRLEEPQAEVVQTWHKGKANHWDFIRGISYANVDEMILLFDVRR</sequence>
<organism evidence="1 2">
    <name type="scientific">Skeletonema marinoi</name>
    <dbReference type="NCBI Taxonomy" id="267567"/>
    <lineage>
        <taxon>Eukaryota</taxon>
        <taxon>Sar</taxon>
        <taxon>Stramenopiles</taxon>
        <taxon>Ochrophyta</taxon>
        <taxon>Bacillariophyta</taxon>
        <taxon>Coscinodiscophyceae</taxon>
        <taxon>Thalassiosirophycidae</taxon>
        <taxon>Thalassiosirales</taxon>
        <taxon>Skeletonemataceae</taxon>
        <taxon>Skeletonema</taxon>
        <taxon>Skeletonema marinoi-dohrnii complex</taxon>
    </lineage>
</organism>
<proteinExistence type="predicted"/>
<dbReference type="SUPFAM" id="SSF48403">
    <property type="entry name" value="Ankyrin repeat"/>
    <property type="match status" value="1"/>
</dbReference>
<name>A0AAD8XW80_9STRA</name>
<dbReference type="InterPro" id="IPR036770">
    <property type="entry name" value="Ankyrin_rpt-contain_sf"/>
</dbReference>
<gene>
    <name evidence="1" type="ORF">QTG54_014505</name>
</gene>
<comment type="caution">
    <text evidence="1">The sequence shown here is derived from an EMBL/GenBank/DDBJ whole genome shotgun (WGS) entry which is preliminary data.</text>
</comment>
<dbReference type="Gene3D" id="1.25.40.20">
    <property type="entry name" value="Ankyrin repeat-containing domain"/>
    <property type="match status" value="1"/>
</dbReference>
<reference evidence="1" key="1">
    <citation type="submission" date="2023-06" db="EMBL/GenBank/DDBJ databases">
        <title>Survivors Of The Sea: Transcriptome response of Skeletonema marinoi to long-term dormancy.</title>
        <authorList>
            <person name="Pinder M.I.M."/>
            <person name="Kourtchenko O."/>
            <person name="Robertson E.K."/>
            <person name="Larsson T."/>
            <person name="Maumus F."/>
            <person name="Osuna-Cruz C.M."/>
            <person name="Vancaester E."/>
            <person name="Stenow R."/>
            <person name="Vandepoele K."/>
            <person name="Ploug H."/>
            <person name="Bruchert V."/>
            <person name="Godhe A."/>
            <person name="Topel M."/>
        </authorList>
    </citation>
    <scope>NUCLEOTIDE SEQUENCE</scope>
    <source>
        <strain evidence="1">R05AC</strain>
    </source>
</reference>
<accession>A0AAD8XW80</accession>
<dbReference type="EMBL" id="JATAAI010000037">
    <property type="protein sequence ID" value="KAK1734632.1"/>
    <property type="molecule type" value="Genomic_DNA"/>
</dbReference>
<evidence type="ECO:0000313" key="2">
    <source>
        <dbReference type="Proteomes" id="UP001224775"/>
    </source>
</evidence>
<dbReference type="Proteomes" id="UP001224775">
    <property type="component" value="Unassembled WGS sequence"/>
</dbReference>
<evidence type="ECO:0000313" key="1">
    <source>
        <dbReference type="EMBL" id="KAK1734632.1"/>
    </source>
</evidence>